<protein>
    <submittedName>
        <fullName evidence="2">Uncharacterized protein</fullName>
    </submittedName>
</protein>
<feature type="compositionally biased region" description="Basic and acidic residues" evidence="1">
    <location>
        <begin position="9"/>
        <end position="28"/>
    </location>
</feature>
<dbReference type="EMBL" id="CP001848">
    <property type="protein sequence ID" value="ADB17941.1"/>
    <property type="molecule type" value="Genomic_DNA"/>
</dbReference>
<evidence type="ECO:0000313" key="2">
    <source>
        <dbReference type="EMBL" id="ADB17941.1"/>
    </source>
</evidence>
<dbReference type="HOGENOM" id="CLU_3294035_0_0_0"/>
<dbReference type="Proteomes" id="UP000001887">
    <property type="component" value="Chromosome"/>
</dbReference>
<gene>
    <name evidence="2" type="ordered locus">Psta_3277</name>
</gene>
<evidence type="ECO:0000313" key="3">
    <source>
        <dbReference type="Proteomes" id="UP000001887"/>
    </source>
</evidence>
<reference evidence="2 3" key="1">
    <citation type="journal article" date="2009" name="Stand. Genomic Sci.">
        <title>Complete genome sequence of Pirellula staleyi type strain (ATCC 27377).</title>
        <authorList>
            <person name="Clum A."/>
            <person name="Tindall B.J."/>
            <person name="Sikorski J."/>
            <person name="Ivanova N."/>
            <person name="Mavrommatis K."/>
            <person name="Lucas S."/>
            <person name="Glavina del Rio T."/>
            <person name="Nolan M."/>
            <person name="Chen F."/>
            <person name="Tice H."/>
            <person name="Pitluck S."/>
            <person name="Cheng J.F."/>
            <person name="Chertkov O."/>
            <person name="Brettin T."/>
            <person name="Han C."/>
            <person name="Detter J.C."/>
            <person name="Kuske C."/>
            <person name="Bruce D."/>
            <person name="Goodwin L."/>
            <person name="Ovchinikova G."/>
            <person name="Pati A."/>
            <person name="Mikhailova N."/>
            <person name="Chen A."/>
            <person name="Palaniappan K."/>
            <person name="Land M."/>
            <person name="Hauser L."/>
            <person name="Chang Y.J."/>
            <person name="Jeffries C.D."/>
            <person name="Chain P."/>
            <person name="Rohde M."/>
            <person name="Goker M."/>
            <person name="Bristow J."/>
            <person name="Eisen J.A."/>
            <person name="Markowitz V."/>
            <person name="Hugenholtz P."/>
            <person name="Kyrpides N.C."/>
            <person name="Klenk H.P."/>
            <person name="Lapidus A."/>
        </authorList>
    </citation>
    <scope>NUCLEOTIDE SEQUENCE [LARGE SCALE GENOMIC DNA]</scope>
    <source>
        <strain evidence="3">ATCC 27377 / DSM 6068 / ICPB 4128</strain>
    </source>
</reference>
<dbReference type="STRING" id="530564.Psta_3277"/>
<dbReference type="KEGG" id="psl:Psta_3277"/>
<accession>D2QXA1</accession>
<evidence type="ECO:0000256" key="1">
    <source>
        <dbReference type="SAM" id="MobiDB-lite"/>
    </source>
</evidence>
<dbReference type="AlphaFoldDB" id="D2QXA1"/>
<organism evidence="2 3">
    <name type="scientific">Pirellula staleyi (strain ATCC 27377 / DSM 6068 / ICPB 4128)</name>
    <name type="common">Pirella staleyi</name>
    <dbReference type="NCBI Taxonomy" id="530564"/>
    <lineage>
        <taxon>Bacteria</taxon>
        <taxon>Pseudomonadati</taxon>
        <taxon>Planctomycetota</taxon>
        <taxon>Planctomycetia</taxon>
        <taxon>Pirellulales</taxon>
        <taxon>Pirellulaceae</taxon>
        <taxon>Pirellula</taxon>
    </lineage>
</organism>
<feature type="region of interest" description="Disordered" evidence="1">
    <location>
        <begin position="1"/>
        <end position="40"/>
    </location>
</feature>
<name>D2QXA1_PIRSD</name>
<keyword evidence="3" id="KW-1185">Reference proteome</keyword>
<proteinExistence type="predicted"/>
<sequence length="40" mass="4602">MQRNPFDSSHLERIRKDASVKGKAHVENGQDSANDFCKRE</sequence>